<evidence type="ECO:0000256" key="3">
    <source>
        <dbReference type="ARBA" id="ARBA00022448"/>
    </source>
</evidence>
<dbReference type="FunFam" id="1.20.1640.10:FF:000001">
    <property type="entry name" value="Efflux pump membrane transporter"/>
    <property type="match status" value="1"/>
</dbReference>
<feature type="transmembrane region" description="Helical" evidence="9">
    <location>
        <begin position="557"/>
        <end position="574"/>
    </location>
</feature>
<dbReference type="Gene3D" id="3.30.2090.10">
    <property type="entry name" value="Multidrug efflux transporter AcrB TolC docking domain, DN and DC subdomains"/>
    <property type="match status" value="2"/>
</dbReference>
<dbReference type="STRING" id="762983.HMPREF9444_00493"/>
<dbReference type="SUPFAM" id="SSF82693">
    <property type="entry name" value="Multidrug efflux transporter AcrB pore domain, PN1, PN2, PC1 and PC2 subdomains"/>
    <property type="match status" value="4"/>
</dbReference>
<sequence>MARFFINRPIFAWVIAIVIMLAGLFAVLTLPISQYPTIAPPSVSIRSSYPGADATTVERSVTQIIEQNMTGLDGYMYMSATSDSYGNSDITITFEPGTNPDIAQVQVQNKLQQTQSQLPETVQSNGVDVTKSTNAFLMVVGLTAIDGIHDNTDLSDYIYANIREPMARVQGVGDLMVFGSEYAMRIWLDPEKLNNLGVTVTEVTTAITAQNAQVTYGSLGGTPAVPGQQYAYTITGQSRLQNVEQFENILIRVNQDGSKIHLKDIARIELGSESYQVRGSYNHLPSSGIAIRLSSGANALDTAKRVKTLINDLSQYFPEWIEVNYPYDTTDFINISINEVFHTLIEAIILVVIIMYVFLQNIRATLIPTITVPVVLLGTFAIMSVFGFSINTLTMFGLVLAIGLLVDDAIVVVENVERIIHEENLPPKEATERSMDQITGALIGIALVLSAVFIPMAFFGGSTGVIYRQFSITIVSAMTLSVLIALILTPALCATILQGKDHRNATPKNFLLRKLSGLFAVLFKPLEIFFSGFNRFYNALSVSYQKHVSKVVHQIKRQILIYIGICAALVYCFLKIPSAFLPTEDQGVLLAMVNLPSGSTVEKTSNALRKMADYFLIEEKENVASMMYVTGFSFAGSGQNAGLAFVRLKDWSERTRPDQHADAIANRSYQPLMGIREGLAYAFNIPAIPELGTANGFDMYLMDNGGAGHDALTKVRQDYVYAAQQSPLLMQVRANGMDDAPQFKLNLDYEKAMSLGLTVADINNTLSVAWGSAYIDDFMERSRVKKVYLQAEASARMTELDLNKWYVRNNEGKMIPFSAFASTEWTFGSPRLERYNGVGAMNIQGAPAPGVSTGEAMNEMERIAAEVLPPGYSISWTGVSYQERLSGQQAPMLYAVSILVVFLCLAALYESWSIPFAVMMVLPLGIIGAVLAALITQYVPVRTVLTNDVYFQVGLLTTVGLSAKNAILIVEFAKELYDKGARLTEAVIEAAKIRLRPILMTSAAFILGVLPLAVSSGAGAAGRNEIGICVIGGMLSATVLAIFFVPVFFVLIMRYFTKYIPPETKKKLAERERQRLEKLYQQSREADEAKRIDNL</sequence>
<dbReference type="GO" id="GO:0005886">
    <property type="term" value="C:plasma membrane"/>
    <property type="evidence" value="ECO:0007669"/>
    <property type="project" value="UniProtKB-SubCell"/>
</dbReference>
<evidence type="ECO:0000256" key="8">
    <source>
        <dbReference type="ARBA" id="ARBA00023136"/>
    </source>
</evidence>
<protein>
    <recommendedName>
        <fullName evidence="9">Efflux pump membrane transporter</fullName>
    </recommendedName>
</protein>
<reference evidence="10 11" key="1">
    <citation type="submission" date="2011-01" db="EMBL/GenBank/DDBJ databases">
        <authorList>
            <person name="Weinstock G."/>
            <person name="Sodergren E."/>
            <person name="Clifton S."/>
            <person name="Fulton L."/>
            <person name="Fulton B."/>
            <person name="Courtney L."/>
            <person name="Fronick C."/>
            <person name="Harrison M."/>
            <person name="Strong C."/>
            <person name="Farmer C."/>
            <person name="Delahaunty K."/>
            <person name="Markovic C."/>
            <person name="Hall O."/>
            <person name="Minx P."/>
            <person name="Tomlinson C."/>
            <person name="Mitreva M."/>
            <person name="Hou S."/>
            <person name="Chen J."/>
            <person name="Wollam A."/>
            <person name="Pepin K.H."/>
            <person name="Johnson M."/>
            <person name="Bhonagiri V."/>
            <person name="Zhang X."/>
            <person name="Suruliraj S."/>
            <person name="Warren W."/>
            <person name="Chinwalla A."/>
            <person name="Mardis E.R."/>
            <person name="Wilson R.K."/>
        </authorList>
    </citation>
    <scope>NUCLEOTIDE SEQUENCE [LARGE SCALE GENOMIC DNA]</scope>
    <source>
        <strain evidence="11">DSM 22608 / JCM 16073 / KCTC 15190 / YIT 12066</strain>
    </source>
</reference>
<feature type="transmembrane region" description="Helical" evidence="9">
    <location>
        <begin position="340"/>
        <end position="359"/>
    </location>
</feature>
<dbReference type="Gene3D" id="3.30.70.1440">
    <property type="entry name" value="Multidrug efflux transporter AcrB pore domain"/>
    <property type="match status" value="1"/>
</dbReference>
<dbReference type="OrthoDB" id="9757904at2"/>
<feature type="transmembrane region" description="Helical" evidence="9">
    <location>
        <begin position="470"/>
        <end position="497"/>
    </location>
</feature>
<accession>E8LIH5</accession>
<evidence type="ECO:0000256" key="4">
    <source>
        <dbReference type="ARBA" id="ARBA00022475"/>
    </source>
</evidence>
<evidence type="ECO:0000256" key="1">
    <source>
        <dbReference type="ARBA" id="ARBA00004429"/>
    </source>
</evidence>
<dbReference type="InterPro" id="IPR001036">
    <property type="entry name" value="Acrflvin-R"/>
</dbReference>
<evidence type="ECO:0000256" key="5">
    <source>
        <dbReference type="ARBA" id="ARBA00022519"/>
    </source>
</evidence>
<comment type="subcellular location">
    <subcellularLocation>
        <location evidence="1 9">Cell inner membrane</location>
        <topology evidence="1 9">Multi-pass membrane protein</topology>
    </subcellularLocation>
</comment>
<evidence type="ECO:0000313" key="10">
    <source>
        <dbReference type="EMBL" id="EFY07663.1"/>
    </source>
</evidence>
<evidence type="ECO:0000256" key="7">
    <source>
        <dbReference type="ARBA" id="ARBA00022989"/>
    </source>
</evidence>
<dbReference type="FunFam" id="3.30.70.1430:FF:000001">
    <property type="entry name" value="Efflux pump membrane transporter"/>
    <property type="match status" value="1"/>
</dbReference>
<name>E8LIH5_SUCHY</name>
<dbReference type="SUPFAM" id="SSF82714">
    <property type="entry name" value="Multidrug efflux transporter AcrB TolC docking domain, DN and DC subdomains"/>
    <property type="match status" value="2"/>
</dbReference>
<dbReference type="HOGENOM" id="CLU_002755_1_1_6"/>
<feature type="transmembrane region" description="Helical" evidence="9">
    <location>
        <begin position="892"/>
        <end position="909"/>
    </location>
</feature>
<dbReference type="NCBIfam" id="TIGR00915">
    <property type="entry name" value="2A0602"/>
    <property type="match status" value="1"/>
</dbReference>
<feature type="transmembrane region" description="Helical" evidence="9">
    <location>
        <begin position="915"/>
        <end position="935"/>
    </location>
</feature>
<dbReference type="Gene3D" id="3.30.70.1320">
    <property type="entry name" value="Multidrug efflux transporter AcrB pore domain like"/>
    <property type="match status" value="1"/>
</dbReference>
<evidence type="ECO:0000256" key="2">
    <source>
        <dbReference type="ARBA" id="ARBA00010942"/>
    </source>
</evidence>
<dbReference type="GO" id="GO:0015562">
    <property type="term" value="F:efflux transmembrane transporter activity"/>
    <property type="evidence" value="ECO:0007669"/>
    <property type="project" value="InterPro"/>
</dbReference>
<comment type="caution">
    <text evidence="9">Lacks conserved residue(s) required for the propagation of feature annotation.</text>
</comment>
<dbReference type="Gene3D" id="3.30.70.1430">
    <property type="entry name" value="Multidrug efflux transporter AcrB pore domain"/>
    <property type="match status" value="2"/>
</dbReference>
<keyword evidence="5 9" id="KW-0997">Cell inner membrane</keyword>
<keyword evidence="3 9" id="KW-0813">Transport</keyword>
<gene>
    <name evidence="10" type="ORF">HMPREF9444_00493</name>
</gene>
<keyword evidence="11" id="KW-1185">Reference proteome</keyword>
<keyword evidence="4" id="KW-1003">Cell membrane</keyword>
<dbReference type="InterPro" id="IPR004764">
    <property type="entry name" value="MdtF-like"/>
</dbReference>
<dbReference type="eggNOG" id="COG0841">
    <property type="taxonomic scope" value="Bacteria"/>
</dbReference>
<dbReference type="GO" id="GO:0009636">
    <property type="term" value="P:response to toxic substance"/>
    <property type="evidence" value="ECO:0007669"/>
    <property type="project" value="UniProtKB-ARBA"/>
</dbReference>
<dbReference type="FunFam" id="3.30.2090.10:FF:000001">
    <property type="entry name" value="Efflux pump membrane transporter"/>
    <property type="match status" value="1"/>
</dbReference>
<dbReference type="NCBIfam" id="NF000282">
    <property type="entry name" value="RND_permease_1"/>
    <property type="match status" value="1"/>
</dbReference>
<dbReference type="Gene3D" id="1.20.1640.10">
    <property type="entry name" value="Multidrug efflux transporter AcrB transmembrane domain"/>
    <property type="match status" value="2"/>
</dbReference>
<organism evidence="10 11">
    <name type="scientific">Succinatimonas hippei (strain DSM 22608 / JCM 16073 / KCTC 15190 / YIT 12066)</name>
    <dbReference type="NCBI Taxonomy" id="762983"/>
    <lineage>
        <taxon>Bacteria</taxon>
        <taxon>Pseudomonadati</taxon>
        <taxon>Pseudomonadota</taxon>
        <taxon>Gammaproteobacteria</taxon>
        <taxon>Aeromonadales</taxon>
        <taxon>Succinivibrionaceae</taxon>
        <taxon>Succinatimonas</taxon>
    </lineage>
</organism>
<feature type="transmembrane region" description="Helical" evidence="9">
    <location>
        <begin position="396"/>
        <end position="416"/>
    </location>
</feature>
<dbReference type="SUPFAM" id="SSF82866">
    <property type="entry name" value="Multidrug efflux transporter AcrB transmembrane domain"/>
    <property type="match status" value="2"/>
</dbReference>
<dbReference type="RefSeq" id="WP_009142713.1">
    <property type="nucleotide sequence ID" value="NZ_GL830961.1"/>
</dbReference>
<dbReference type="InterPro" id="IPR027463">
    <property type="entry name" value="AcrB_DN_DC_subdom"/>
</dbReference>
<dbReference type="GO" id="GO:0042910">
    <property type="term" value="F:xenobiotic transmembrane transporter activity"/>
    <property type="evidence" value="ECO:0007669"/>
    <property type="project" value="TreeGrafter"/>
</dbReference>
<dbReference type="AlphaFoldDB" id="E8LIH5"/>
<dbReference type="PANTHER" id="PTHR32063">
    <property type="match status" value="1"/>
</dbReference>
<dbReference type="Proteomes" id="UP000018458">
    <property type="component" value="Unassembled WGS sequence"/>
</dbReference>
<dbReference type="Pfam" id="PF00873">
    <property type="entry name" value="ACR_tran"/>
    <property type="match status" value="1"/>
</dbReference>
<feature type="transmembrane region" description="Helical" evidence="9">
    <location>
        <begin position="437"/>
        <end position="458"/>
    </location>
</feature>
<evidence type="ECO:0000256" key="6">
    <source>
        <dbReference type="ARBA" id="ARBA00022692"/>
    </source>
</evidence>
<dbReference type="PRINTS" id="PR00702">
    <property type="entry name" value="ACRIFLAVINRP"/>
</dbReference>
<dbReference type="PANTHER" id="PTHR32063:SF13">
    <property type="entry name" value="MULTIDRUG EFFLUX PUMP SUBUNIT ACRB-RELATED"/>
    <property type="match status" value="1"/>
</dbReference>
<feature type="transmembrane region" description="Helical" evidence="9">
    <location>
        <begin position="12"/>
        <end position="32"/>
    </location>
</feature>
<proteinExistence type="inferred from homology"/>
<comment type="caution">
    <text evidence="10">The sequence shown here is derived from an EMBL/GenBank/DDBJ whole genome shotgun (WGS) entry which is preliminary data.</text>
</comment>
<evidence type="ECO:0000313" key="11">
    <source>
        <dbReference type="Proteomes" id="UP000018458"/>
    </source>
</evidence>
<feature type="transmembrane region" description="Helical" evidence="9">
    <location>
        <begin position="366"/>
        <end position="390"/>
    </location>
</feature>
<comment type="similarity">
    <text evidence="2 9">Belongs to the resistance-nodulation-cell division (RND) (TC 2.A.6) family.</text>
</comment>
<feature type="transmembrane region" description="Helical" evidence="9">
    <location>
        <begin position="1030"/>
        <end position="1056"/>
    </location>
</feature>
<keyword evidence="8 9" id="KW-0472">Membrane</keyword>
<feature type="transmembrane region" description="Helical" evidence="9">
    <location>
        <begin position="998"/>
        <end position="1018"/>
    </location>
</feature>
<keyword evidence="6 9" id="KW-0812">Transmembrane</keyword>
<dbReference type="EMBL" id="AEVO01000023">
    <property type="protein sequence ID" value="EFY07663.1"/>
    <property type="molecule type" value="Genomic_DNA"/>
</dbReference>
<evidence type="ECO:0000256" key="9">
    <source>
        <dbReference type="RuleBase" id="RU364070"/>
    </source>
</evidence>
<keyword evidence="7 9" id="KW-1133">Transmembrane helix</keyword>